<dbReference type="Proteomes" id="UP001141552">
    <property type="component" value="Unassembled WGS sequence"/>
</dbReference>
<reference evidence="1" key="2">
    <citation type="journal article" date="2023" name="Plants (Basel)">
        <title>Annotation of the Turnera subulata (Passifloraceae) Draft Genome Reveals the S-Locus Evolved after the Divergence of Turneroideae from Passifloroideae in a Stepwise Manner.</title>
        <authorList>
            <person name="Henning P.M."/>
            <person name="Roalson E.H."/>
            <person name="Mir W."/>
            <person name="McCubbin A.G."/>
            <person name="Shore J.S."/>
        </authorList>
    </citation>
    <scope>NUCLEOTIDE SEQUENCE</scope>
    <source>
        <strain evidence="1">F60SS</strain>
    </source>
</reference>
<sequence length="76" mass="8037">MLNQWRQQSLLMSAAVLNRWRQIEGERVRVGLRVREIGLARRIAGGGVATGVAAGACLVGEAASGASGFESEGERV</sequence>
<accession>A0A9Q0GM97</accession>
<gene>
    <name evidence="1" type="ORF">Tsubulata_037027</name>
</gene>
<evidence type="ECO:0000313" key="2">
    <source>
        <dbReference type="Proteomes" id="UP001141552"/>
    </source>
</evidence>
<dbReference type="AlphaFoldDB" id="A0A9Q0GM97"/>
<comment type="caution">
    <text evidence="1">The sequence shown here is derived from an EMBL/GenBank/DDBJ whole genome shotgun (WGS) entry which is preliminary data.</text>
</comment>
<evidence type="ECO:0000313" key="1">
    <source>
        <dbReference type="EMBL" id="KAJ4850821.1"/>
    </source>
</evidence>
<proteinExistence type="predicted"/>
<name>A0A9Q0GM97_9ROSI</name>
<keyword evidence="2" id="KW-1185">Reference proteome</keyword>
<organism evidence="1 2">
    <name type="scientific">Turnera subulata</name>
    <dbReference type="NCBI Taxonomy" id="218843"/>
    <lineage>
        <taxon>Eukaryota</taxon>
        <taxon>Viridiplantae</taxon>
        <taxon>Streptophyta</taxon>
        <taxon>Embryophyta</taxon>
        <taxon>Tracheophyta</taxon>
        <taxon>Spermatophyta</taxon>
        <taxon>Magnoliopsida</taxon>
        <taxon>eudicotyledons</taxon>
        <taxon>Gunneridae</taxon>
        <taxon>Pentapetalae</taxon>
        <taxon>rosids</taxon>
        <taxon>fabids</taxon>
        <taxon>Malpighiales</taxon>
        <taxon>Passifloraceae</taxon>
        <taxon>Turnera</taxon>
    </lineage>
</organism>
<protein>
    <submittedName>
        <fullName evidence="1">Uncharacterized protein</fullName>
    </submittedName>
</protein>
<reference evidence="1" key="1">
    <citation type="submission" date="2022-02" db="EMBL/GenBank/DDBJ databases">
        <authorList>
            <person name="Henning P.M."/>
            <person name="McCubbin A.G."/>
            <person name="Shore J.S."/>
        </authorList>
    </citation>
    <scope>NUCLEOTIDE SEQUENCE</scope>
    <source>
        <strain evidence="1">F60SS</strain>
        <tissue evidence="1">Leaves</tissue>
    </source>
</reference>
<dbReference type="EMBL" id="JAKUCV010000209">
    <property type="protein sequence ID" value="KAJ4850821.1"/>
    <property type="molecule type" value="Genomic_DNA"/>
</dbReference>